<evidence type="ECO:0008006" key="4">
    <source>
        <dbReference type="Google" id="ProtNLM"/>
    </source>
</evidence>
<gene>
    <name evidence="2" type="ORF">GCM10009801_72960</name>
</gene>
<keyword evidence="1" id="KW-0472">Membrane</keyword>
<feature type="transmembrane region" description="Helical" evidence="1">
    <location>
        <begin position="65"/>
        <end position="81"/>
    </location>
</feature>
<proteinExistence type="predicted"/>
<name>A0ABP5IH61_9ACTN</name>
<sequence length="122" mass="12894">MNTQHTPTTATGPDTEPSGRLRRWLHRHRARQLHAGARSRLRADVLVPLAAFGTSGLEKFLKGDALQVGILLAGLVILYGAKQKNAAASLTVGGIALIGLAVMGIANDGMAVSNFLGGWIWN</sequence>
<evidence type="ECO:0000313" key="2">
    <source>
        <dbReference type="EMBL" id="GAA2100438.1"/>
    </source>
</evidence>
<keyword evidence="1" id="KW-1133">Transmembrane helix</keyword>
<organism evidence="2 3">
    <name type="scientific">Streptomyces albiaxialis</name>
    <dbReference type="NCBI Taxonomy" id="329523"/>
    <lineage>
        <taxon>Bacteria</taxon>
        <taxon>Bacillati</taxon>
        <taxon>Actinomycetota</taxon>
        <taxon>Actinomycetes</taxon>
        <taxon>Kitasatosporales</taxon>
        <taxon>Streptomycetaceae</taxon>
        <taxon>Streptomyces</taxon>
    </lineage>
</organism>
<feature type="transmembrane region" description="Helical" evidence="1">
    <location>
        <begin position="88"/>
        <end position="106"/>
    </location>
</feature>
<accession>A0ABP5IH61</accession>
<dbReference type="RefSeq" id="WP_344534527.1">
    <property type="nucleotide sequence ID" value="NZ_BAAAPE010000023.1"/>
</dbReference>
<keyword evidence="3" id="KW-1185">Reference proteome</keyword>
<protein>
    <recommendedName>
        <fullName evidence="4">Integral membrane protein</fullName>
    </recommendedName>
</protein>
<evidence type="ECO:0000256" key="1">
    <source>
        <dbReference type="SAM" id="Phobius"/>
    </source>
</evidence>
<dbReference type="EMBL" id="BAAAPE010000023">
    <property type="protein sequence ID" value="GAA2100438.1"/>
    <property type="molecule type" value="Genomic_DNA"/>
</dbReference>
<comment type="caution">
    <text evidence="2">The sequence shown here is derived from an EMBL/GenBank/DDBJ whole genome shotgun (WGS) entry which is preliminary data.</text>
</comment>
<evidence type="ECO:0000313" key="3">
    <source>
        <dbReference type="Proteomes" id="UP001500016"/>
    </source>
</evidence>
<dbReference type="Proteomes" id="UP001500016">
    <property type="component" value="Unassembled WGS sequence"/>
</dbReference>
<keyword evidence="1" id="KW-0812">Transmembrane</keyword>
<reference evidence="3" key="1">
    <citation type="journal article" date="2019" name="Int. J. Syst. Evol. Microbiol.">
        <title>The Global Catalogue of Microorganisms (GCM) 10K type strain sequencing project: providing services to taxonomists for standard genome sequencing and annotation.</title>
        <authorList>
            <consortium name="The Broad Institute Genomics Platform"/>
            <consortium name="The Broad Institute Genome Sequencing Center for Infectious Disease"/>
            <person name="Wu L."/>
            <person name="Ma J."/>
        </authorList>
    </citation>
    <scope>NUCLEOTIDE SEQUENCE [LARGE SCALE GENOMIC DNA]</scope>
    <source>
        <strain evidence="3">JCM 15478</strain>
    </source>
</reference>